<dbReference type="GO" id="GO:0051539">
    <property type="term" value="F:4 iron, 4 sulfur cluster binding"/>
    <property type="evidence" value="ECO:0007669"/>
    <property type="project" value="UniProtKB-UniRule"/>
</dbReference>
<reference evidence="14" key="1">
    <citation type="submission" date="2016-10" db="EMBL/GenBank/DDBJ databases">
        <authorList>
            <person name="Varghese N."/>
            <person name="Submissions S."/>
        </authorList>
    </citation>
    <scope>NUCLEOTIDE SEQUENCE [LARGE SCALE GENOMIC DNA]</scope>
    <source>
        <strain evidence="14">DSM 45079</strain>
    </source>
</reference>
<keyword evidence="14" id="KW-1185">Reference proteome</keyword>
<evidence type="ECO:0000256" key="8">
    <source>
        <dbReference type="ARBA" id="ARBA00023125"/>
    </source>
</evidence>
<comment type="similarity">
    <text evidence="2 11">Belongs to the WhiB family.</text>
</comment>
<evidence type="ECO:0000256" key="4">
    <source>
        <dbReference type="ARBA" id="ARBA00022723"/>
    </source>
</evidence>
<dbReference type="HAMAP" id="MF_01479">
    <property type="entry name" value="WhiB"/>
    <property type="match status" value="1"/>
</dbReference>
<comment type="PTM">
    <text evidence="11">The Fe-S cluster can be nitrosylated by nitric oxide (NO).</text>
</comment>
<dbReference type="Pfam" id="PF02467">
    <property type="entry name" value="Whib"/>
    <property type="match status" value="1"/>
</dbReference>
<dbReference type="Proteomes" id="UP000182977">
    <property type="component" value="Chromosome I"/>
</dbReference>
<dbReference type="PROSITE" id="PS51674">
    <property type="entry name" value="4FE4S_WBL"/>
    <property type="match status" value="1"/>
</dbReference>
<comment type="cofactor">
    <cofactor evidence="11">
        <name>[4Fe-4S] cluster</name>
        <dbReference type="ChEBI" id="CHEBI:49883"/>
    </cofactor>
    <text evidence="11">Binds 1 [4Fe-4S] cluster per subunit. Following nitrosylation of the [4Fe-4S] cluster binds 1 [4Fe-8(NO)] cluster per subunit.</text>
</comment>
<evidence type="ECO:0000256" key="10">
    <source>
        <dbReference type="ARBA" id="ARBA00023163"/>
    </source>
</evidence>
<evidence type="ECO:0000256" key="1">
    <source>
        <dbReference type="ARBA" id="ARBA00004496"/>
    </source>
</evidence>
<evidence type="ECO:0000313" key="14">
    <source>
        <dbReference type="Proteomes" id="UP000182977"/>
    </source>
</evidence>
<dbReference type="GO" id="GO:0046872">
    <property type="term" value="F:metal ion binding"/>
    <property type="evidence" value="ECO:0007669"/>
    <property type="project" value="UniProtKB-KW"/>
</dbReference>
<keyword evidence="3 11" id="KW-0004">4Fe-4S</keyword>
<evidence type="ECO:0000256" key="7">
    <source>
        <dbReference type="ARBA" id="ARBA00023015"/>
    </source>
</evidence>
<dbReference type="AlphaFoldDB" id="A0A1H2JH33"/>
<keyword evidence="9 11" id="KW-1015">Disulfide bond</keyword>
<dbReference type="GO" id="GO:0005737">
    <property type="term" value="C:cytoplasm"/>
    <property type="evidence" value="ECO:0007669"/>
    <property type="project" value="UniProtKB-SubCell"/>
</dbReference>
<keyword evidence="11" id="KW-0963">Cytoplasm</keyword>
<keyword evidence="7 11" id="KW-0805">Transcription regulation</keyword>
<dbReference type="GO" id="GO:0035731">
    <property type="term" value="F:dinitrosyl-iron complex binding"/>
    <property type="evidence" value="ECO:0007669"/>
    <property type="project" value="UniProtKB-UniRule"/>
</dbReference>
<keyword evidence="4 11" id="KW-0479">Metal-binding</keyword>
<keyword evidence="6 11" id="KW-0411">Iron-sulfur</keyword>
<dbReference type="GO" id="GO:0003677">
    <property type="term" value="F:DNA binding"/>
    <property type="evidence" value="ECO:0007669"/>
    <property type="project" value="UniProtKB-UniRule"/>
</dbReference>
<feature type="domain" description="4Fe-4S Wbl-type" evidence="12">
    <location>
        <begin position="27"/>
        <end position="89"/>
    </location>
</feature>
<feature type="binding site" evidence="11">
    <location>
        <position position="59"/>
    </location>
    <ligand>
        <name>[4Fe-4S] cluster</name>
        <dbReference type="ChEBI" id="CHEBI:49883"/>
    </ligand>
</feature>
<dbReference type="EMBL" id="LT629791">
    <property type="protein sequence ID" value="SDU55693.1"/>
    <property type="molecule type" value="Genomic_DNA"/>
</dbReference>
<keyword evidence="8 11" id="KW-0238">DNA-binding</keyword>
<dbReference type="InterPro" id="IPR003482">
    <property type="entry name" value="Whib"/>
</dbReference>
<evidence type="ECO:0000256" key="2">
    <source>
        <dbReference type="ARBA" id="ARBA00006597"/>
    </source>
</evidence>
<dbReference type="InterPro" id="IPR034768">
    <property type="entry name" value="4FE4S_WBL"/>
</dbReference>
<evidence type="ECO:0000256" key="11">
    <source>
        <dbReference type="HAMAP-Rule" id="MF_01479"/>
    </source>
</evidence>
<gene>
    <name evidence="11" type="primary">whiB</name>
    <name evidence="13" type="ORF">SAMN04488563_2691</name>
</gene>
<comment type="subcellular location">
    <subcellularLocation>
        <location evidence="1 11">Cytoplasm</location>
    </subcellularLocation>
</comment>
<feature type="binding site" evidence="11">
    <location>
        <position position="65"/>
    </location>
    <ligand>
        <name>[4Fe-4S] cluster</name>
        <dbReference type="ChEBI" id="CHEBI:49883"/>
    </ligand>
</feature>
<sequence length="92" mass="10479">MTALADHMNTYAEDWFELRDAWRAYAACRGMDTDLFYPEGRGSTLRAREQIAKNICTSCPVAQQCREAASALPERYGIWGGLTEAERGWSRR</sequence>
<evidence type="ECO:0000256" key="9">
    <source>
        <dbReference type="ARBA" id="ARBA00023157"/>
    </source>
</evidence>
<dbReference type="STRING" id="419479.SAMN04488563_2691"/>
<feature type="binding site" evidence="11">
    <location>
        <position position="28"/>
    </location>
    <ligand>
        <name>[4Fe-4S] cluster</name>
        <dbReference type="ChEBI" id="CHEBI:49883"/>
    </ligand>
</feature>
<dbReference type="PANTHER" id="PTHR38839">
    <property type="entry name" value="TRANSCRIPTIONAL REGULATOR WHID-RELATED"/>
    <property type="match status" value="1"/>
</dbReference>
<dbReference type="GO" id="GO:0045892">
    <property type="term" value="P:negative regulation of DNA-templated transcription"/>
    <property type="evidence" value="ECO:0007669"/>
    <property type="project" value="TreeGrafter"/>
</dbReference>
<evidence type="ECO:0000256" key="3">
    <source>
        <dbReference type="ARBA" id="ARBA00022485"/>
    </source>
</evidence>
<organism evidence="13 14">
    <name type="scientific">Jiangella alkaliphila</name>
    <dbReference type="NCBI Taxonomy" id="419479"/>
    <lineage>
        <taxon>Bacteria</taxon>
        <taxon>Bacillati</taxon>
        <taxon>Actinomycetota</taxon>
        <taxon>Actinomycetes</taxon>
        <taxon>Jiangellales</taxon>
        <taxon>Jiangellaceae</taxon>
        <taxon>Jiangella</taxon>
    </lineage>
</organism>
<keyword evidence="10 11" id="KW-0804">Transcription</keyword>
<feature type="binding site" evidence="11">
    <location>
        <position position="56"/>
    </location>
    <ligand>
        <name>[4Fe-4S] cluster</name>
        <dbReference type="ChEBI" id="CHEBI:49883"/>
    </ligand>
</feature>
<evidence type="ECO:0000259" key="12">
    <source>
        <dbReference type="PROSITE" id="PS51674"/>
    </source>
</evidence>
<dbReference type="GO" id="GO:0045454">
    <property type="term" value="P:cell redox homeostasis"/>
    <property type="evidence" value="ECO:0007669"/>
    <property type="project" value="TreeGrafter"/>
</dbReference>
<name>A0A1H2JH33_9ACTN</name>
<protein>
    <recommendedName>
        <fullName evidence="11">Transcriptional regulator WhiB</fullName>
    </recommendedName>
</protein>
<evidence type="ECO:0000313" key="13">
    <source>
        <dbReference type="EMBL" id="SDU55693.1"/>
    </source>
</evidence>
<evidence type="ECO:0000256" key="6">
    <source>
        <dbReference type="ARBA" id="ARBA00023014"/>
    </source>
</evidence>
<proteinExistence type="inferred from homology"/>
<comment type="function">
    <text evidence="11">Acts as a transcriptional regulator. Probably redox-responsive. The apo- but not holo-form probably binds DNA.</text>
</comment>
<dbReference type="GO" id="GO:0047134">
    <property type="term" value="F:protein-disulfide reductase [NAD(P)H] activity"/>
    <property type="evidence" value="ECO:0007669"/>
    <property type="project" value="TreeGrafter"/>
</dbReference>
<comment type="PTM">
    <text evidence="11">Upon Fe-S cluster removal intramolecular disulfide bonds are formed.</text>
</comment>
<accession>A0A1H2JH33</accession>
<evidence type="ECO:0000256" key="5">
    <source>
        <dbReference type="ARBA" id="ARBA00023004"/>
    </source>
</evidence>
<keyword evidence="5 11" id="KW-0408">Iron</keyword>